<keyword evidence="2" id="KW-0719">Serine esterase</keyword>
<name>N6UNP7_DENPD</name>
<dbReference type="InterPro" id="IPR002018">
    <property type="entry name" value="CarbesteraseB"/>
</dbReference>
<dbReference type="InterPro" id="IPR029058">
    <property type="entry name" value="AB_hydrolase_fold"/>
</dbReference>
<dbReference type="GO" id="GO:0052689">
    <property type="term" value="F:carboxylic ester hydrolase activity"/>
    <property type="evidence" value="ECO:0007669"/>
    <property type="project" value="UniProtKB-KW"/>
</dbReference>
<organism evidence="5">
    <name type="scientific">Dendroctonus ponderosae</name>
    <name type="common">Mountain pine beetle</name>
    <dbReference type="NCBI Taxonomy" id="77166"/>
    <lineage>
        <taxon>Eukaryota</taxon>
        <taxon>Metazoa</taxon>
        <taxon>Ecdysozoa</taxon>
        <taxon>Arthropoda</taxon>
        <taxon>Hexapoda</taxon>
        <taxon>Insecta</taxon>
        <taxon>Pterygota</taxon>
        <taxon>Neoptera</taxon>
        <taxon>Endopterygota</taxon>
        <taxon>Coleoptera</taxon>
        <taxon>Polyphaga</taxon>
        <taxon>Cucujiformia</taxon>
        <taxon>Curculionidae</taxon>
        <taxon>Scolytinae</taxon>
        <taxon>Dendroctonus</taxon>
    </lineage>
</organism>
<protein>
    <submittedName>
        <fullName evidence="5">Uncharacterized protein</fullName>
    </submittedName>
</protein>
<keyword evidence="4" id="KW-0325">Glycoprotein</keyword>
<comment type="similarity">
    <text evidence="1">Belongs to the type-B carboxylesterase/lipase family.</text>
</comment>
<dbReference type="SUPFAM" id="SSF53474">
    <property type="entry name" value="alpha/beta-Hydrolases"/>
    <property type="match status" value="1"/>
</dbReference>
<dbReference type="OMA" id="LAFCYIM"/>
<dbReference type="AlphaFoldDB" id="N6UNP7"/>
<dbReference type="Gene3D" id="3.40.50.1820">
    <property type="entry name" value="alpha/beta hydrolase"/>
    <property type="match status" value="1"/>
</dbReference>
<dbReference type="HOGENOM" id="CLU_809664_0_0_1"/>
<proteinExistence type="inferred from homology"/>
<dbReference type="PANTHER" id="PTHR43142:SF1">
    <property type="entry name" value="CARBOXYLIC ESTER HYDROLASE"/>
    <property type="match status" value="1"/>
</dbReference>
<evidence type="ECO:0000256" key="2">
    <source>
        <dbReference type="ARBA" id="ARBA00022487"/>
    </source>
</evidence>
<dbReference type="EMBL" id="KB735425">
    <property type="protein sequence ID" value="ENN83375.1"/>
    <property type="molecule type" value="Genomic_DNA"/>
</dbReference>
<dbReference type="Pfam" id="PF00135">
    <property type="entry name" value="COesterase"/>
    <property type="match status" value="2"/>
</dbReference>
<feature type="non-terminal residue" evidence="5">
    <location>
        <position position="1"/>
    </location>
</feature>
<evidence type="ECO:0000256" key="4">
    <source>
        <dbReference type="ARBA" id="ARBA00023180"/>
    </source>
</evidence>
<evidence type="ECO:0000313" key="5">
    <source>
        <dbReference type="EMBL" id="ENN83375.1"/>
    </source>
</evidence>
<sequence length="291" mass="32843">IVSPTAKGLFHKAIAQSGSVLNPWAWGQRNGLQLAEKLGKKVTCEKEALTLLRGLSDDQLYETSLLLTDDFMNMAVHRSFGPVIEKPNPTAFLCEDPALILATGRYNQVPQILAGKADYSWNVKLAAESKTLWQKTFSQPYYKDGVQKSGVFEQIGDGGFYVGVSESTKLALKNAKQPIYLYKFSYQADMVKQMYKLMRLPESTAGVAHGMDGNFLFPCRWIPGVELEVNAEDVKAIHSVVEIWTNFAYTGNPHTQWEPVTDPENLKYLDIDKETQMRNQLLKERLDVWEI</sequence>
<evidence type="ECO:0000256" key="3">
    <source>
        <dbReference type="ARBA" id="ARBA00022801"/>
    </source>
</evidence>
<accession>N6UNP7</accession>
<dbReference type="OrthoDB" id="19653at2759"/>
<dbReference type="PANTHER" id="PTHR43142">
    <property type="entry name" value="CARBOXYLIC ESTER HYDROLASE"/>
    <property type="match status" value="1"/>
</dbReference>
<reference evidence="5" key="1">
    <citation type="journal article" date="2013" name="Genome Biol.">
        <title>Draft genome of the mountain pine beetle, Dendroctonus ponderosae Hopkins, a major forest pest.</title>
        <authorList>
            <person name="Keeling C.I."/>
            <person name="Yuen M.M."/>
            <person name="Liao N.Y."/>
            <person name="Docking T.R."/>
            <person name="Chan S.K."/>
            <person name="Taylor G.A."/>
            <person name="Palmquist D.L."/>
            <person name="Jackman S.D."/>
            <person name="Nguyen A."/>
            <person name="Li M."/>
            <person name="Henderson H."/>
            <person name="Janes J.K."/>
            <person name="Zhao Y."/>
            <person name="Pandoh P."/>
            <person name="Moore R."/>
            <person name="Sperling F.A."/>
            <person name="Huber D.P."/>
            <person name="Birol I."/>
            <person name="Jones S.J."/>
            <person name="Bohlmann J."/>
        </authorList>
    </citation>
    <scope>NUCLEOTIDE SEQUENCE</scope>
</reference>
<evidence type="ECO:0000256" key="1">
    <source>
        <dbReference type="ARBA" id="ARBA00005964"/>
    </source>
</evidence>
<gene>
    <name evidence="5" type="ORF">YQE_00266</name>
</gene>
<keyword evidence="3" id="KW-0378">Hydrolase</keyword>